<organism evidence="4 5">
    <name type="scientific">Deinandra increscens subsp. villosa</name>
    <dbReference type="NCBI Taxonomy" id="3103831"/>
    <lineage>
        <taxon>Eukaryota</taxon>
        <taxon>Viridiplantae</taxon>
        <taxon>Streptophyta</taxon>
        <taxon>Embryophyta</taxon>
        <taxon>Tracheophyta</taxon>
        <taxon>Spermatophyta</taxon>
        <taxon>Magnoliopsida</taxon>
        <taxon>eudicotyledons</taxon>
        <taxon>Gunneridae</taxon>
        <taxon>Pentapetalae</taxon>
        <taxon>asterids</taxon>
        <taxon>campanulids</taxon>
        <taxon>Asterales</taxon>
        <taxon>Asteraceae</taxon>
        <taxon>Asteroideae</taxon>
        <taxon>Heliantheae alliance</taxon>
        <taxon>Madieae</taxon>
        <taxon>Madiinae</taxon>
        <taxon>Deinandra</taxon>
    </lineage>
</organism>
<feature type="compositionally biased region" description="Polar residues" evidence="3">
    <location>
        <begin position="487"/>
        <end position="515"/>
    </location>
</feature>
<feature type="compositionally biased region" description="Polar residues" evidence="3">
    <location>
        <begin position="700"/>
        <end position="709"/>
    </location>
</feature>
<proteinExistence type="inferred from homology"/>
<feature type="region of interest" description="Disordered" evidence="3">
    <location>
        <begin position="479"/>
        <end position="814"/>
    </location>
</feature>
<dbReference type="EMBL" id="JBCNJP010000018">
    <property type="protein sequence ID" value="KAK9063900.1"/>
    <property type="molecule type" value="Genomic_DNA"/>
</dbReference>
<comment type="similarity">
    <text evidence="2">Belongs to the IQD family.</text>
</comment>
<feature type="region of interest" description="Disordered" evidence="3">
    <location>
        <begin position="19"/>
        <end position="51"/>
    </location>
</feature>
<name>A0AAP0GYW4_9ASTR</name>
<feature type="compositionally biased region" description="Low complexity" evidence="3">
    <location>
        <begin position="76"/>
        <end position="86"/>
    </location>
</feature>
<dbReference type="Pfam" id="PF00612">
    <property type="entry name" value="IQ"/>
    <property type="match status" value="1"/>
</dbReference>
<reference evidence="4 5" key="1">
    <citation type="submission" date="2024-04" db="EMBL/GenBank/DDBJ databases">
        <title>The reference genome of an endangered Asteraceae, Deinandra increscens subsp. villosa, native to the Central Coast of California.</title>
        <authorList>
            <person name="Guilliams M."/>
            <person name="Hasenstab-Lehman K."/>
            <person name="Meyer R."/>
            <person name="Mcevoy S."/>
        </authorList>
    </citation>
    <scope>NUCLEOTIDE SEQUENCE [LARGE SCALE GENOMIC DNA]</scope>
    <source>
        <tissue evidence="4">Leaf</tissue>
    </source>
</reference>
<accession>A0AAP0GYW4</accession>
<gene>
    <name evidence="4" type="ORF">SSX86_017772</name>
</gene>
<keyword evidence="5" id="KW-1185">Reference proteome</keyword>
<dbReference type="Proteomes" id="UP001408789">
    <property type="component" value="Unassembled WGS sequence"/>
</dbReference>
<dbReference type="Gene3D" id="1.20.5.190">
    <property type="match status" value="1"/>
</dbReference>
<feature type="compositionally biased region" description="Polar residues" evidence="3">
    <location>
        <begin position="563"/>
        <end position="574"/>
    </location>
</feature>
<feature type="compositionally biased region" description="Low complexity" evidence="3">
    <location>
        <begin position="744"/>
        <end position="762"/>
    </location>
</feature>
<dbReference type="InterPro" id="IPR000048">
    <property type="entry name" value="IQ_motif_EF-hand-BS"/>
</dbReference>
<dbReference type="PANTHER" id="PTHR32295">
    <property type="entry name" value="IQ-DOMAIN 5-RELATED"/>
    <property type="match status" value="1"/>
</dbReference>
<feature type="region of interest" description="Disordered" evidence="3">
    <location>
        <begin position="338"/>
        <end position="467"/>
    </location>
</feature>
<evidence type="ECO:0000313" key="4">
    <source>
        <dbReference type="EMBL" id="KAK9063900.1"/>
    </source>
</evidence>
<dbReference type="GO" id="GO:0005516">
    <property type="term" value="F:calmodulin binding"/>
    <property type="evidence" value="ECO:0007669"/>
    <property type="project" value="UniProtKB-KW"/>
</dbReference>
<feature type="region of interest" description="Disordered" evidence="3">
    <location>
        <begin position="70"/>
        <end position="97"/>
    </location>
</feature>
<sequence>MGRSTASCFKIISCGGGSNHEAVDRDEIDAIPPPSSSENRSPDKRGWSFRKRSARHRVLSNTVVTEKVTSSENKPIAEPIPISSEPHVTSSISEKTSDNIWTEEIPNSVTKNAAVSTMATESACEEDNIKCETVDDGSDPAVIVIQAAVRRSLAERQLVKHKNAVKLQAAVRGHLVRSHAVGTLRCVQAIVKMQALVRARREKGVQNAGTNSKPQYVSIDKLLSNKLARQLLESTPKTKQINIKCDPSKSDSAWNWLERWMSVSSPETLGSHAPEHDQDKVVNNSEKEVETVITSDAGEQMVPFEEKENLIHIEENSNVKTHEEEKPIIESMEKLDLLPDEPSDLDTKDQIEVNSVPEKPVSENKPKRIPENPILDTKLIPKNPVSETKSIHDDPVSETRPISVSPVSETKPIPENPVSEIKPKLIPVNPVSEAEPKRKAKRLATDQADSEGRKSVFGSRKASNPAFIAAQSRFEELTSMTRPLKPANSSNQEDVAGSCSSDPLKSVSSSNQNDVAGSGSPADISSSAPEKVTPVPEVEPDEHLVSHGSISLKNGGSECGTELSVTSTLDSPDQSEIENKKHEEPKVLNEAVGDLNTDDDNNTRDIVMPGKQVDQKQHDSDLELESEHEPESSHHAHYSDEHEQAPQISASGSPRSHITVPESQGTPSSQVSTNTKRSKSDRKSTSQKRKSWSTSKKSSADSGPRSSLEQLPKEPKPGKRRNSFGSPKPDHSDHGPLVPSYMQATESARAKAAAANGSPALSPDVHDKEGYLKKRQSLPGANNGRQGSPRIQRSMSQALQTTKGNGSQGNSVTL</sequence>
<feature type="compositionally biased region" description="Basic residues" evidence="3">
    <location>
        <begin position="676"/>
        <end position="691"/>
    </location>
</feature>
<feature type="compositionally biased region" description="Polar residues" evidence="3">
    <location>
        <begin position="779"/>
        <end position="814"/>
    </location>
</feature>
<evidence type="ECO:0000313" key="5">
    <source>
        <dbReference type="Proteomes" id="UP001408789"/>
    </source>
</evidence>
<feature type="compositionally biased region" description="Basic and acidic residues" evidence="3">
    <location>
        <begin position="360"/>
        <end position="370"/>
    </location>
</feature>
<dbReference type="PANTHER" id="PTHR32295:SF154">
    <property type="entry name" value="PROTEIN IQ-DOMAIN 32"/>
    <property type="match status" value="1"/>
</dbReference>
<feature type="compositionally biased region" description="Basic and acidic residues" evidence="3">
    <location>
        <begin position="613"/>
        <end position="644"/>
    </location>
</feature>
<evidence type="ECO:0000256" key="1">
    <source>
        <dbReference type="ARBA" id="ARBA00022860"/>
    </source>
</evidence>
<evidence type="ECO:0008006" key="6">
    <source>
        <dbReference type="Google" id="ProtNLM"/>
    </source>
</evidence>
<dbReference type="AlphaFoldDB" id="A0AAP0GYW4"/>
<dbReference type="PROSITE" id="PS50096">
    <property type="entry name" value="IQ"/>
    <property type="match status" value="1"/>
</dbReference>
<feature type="compositionally biased region" description="Basic and acidic residues" evidence="3">
    <location>
        <begin position="577"/>
        <end position="587"/>
    </location>
</feature>
<protein>
    <recommendedName>
        <fullName evidence="6">DUF4005 domain-containing protein</fullName>
    </recommendedName>
</protein>
<feature type="compositionally biased region" description="Polar residues" evidence="3">
    <location>
        <begin position="87"/>
        <end position="97"/>
    </location>
</feature>
<comment type="caution">
    <text evidence="4">The sequence shown here is derived from an EMBL/GenBank/DDBJ whole genome shotgun (WGS) entry which is preliminary data.</text>
</comment>
<evidence type="ECO:0000256" key="2">
    <source>
        <dbReference type="ARBA" id="ARBA00024341"/>
    </source>
</evidence>
<keyword evidence="1" id="KW-0112">Calmodulin-binding</keyword>
<evidence type="ECO:0000256" key="3">
    <source>
        <dbReference type="SAM" id="MobiDB-lite"/>
    </source>
</evidence>
<feature type="compositionally biased region" description="Polar residues" evidence="3">
    <location>
        <begin position="646"/>
        <end position="671"/>
    </location>
</feature>